<gene>
    <name evidence="3" type="ORF">CLV48_12019</name>
</gene>
<dbReference type="Proteomes" id="UP000240708">
    <property type="component" value="Unassembled WGS sequence"/>
</dbReference>
<feature type="domain" description="Outer membrane protein beta-barrel" evidence="2">
    <location>
        <begin position="21"/>
        <end position="161"/>
    </location>
</feature>
<reference evidence="3 4" key="1">
    <citation type="submission" date="2018-03" db="EMBL/GenBank/DDBJ databases">
        <title>Genomic Encyclopedia of Archaeal and Bacterial Type Strains, Phase II (KMG-II): from individual species to whole genera.</title>
        <authorList>
            <person name="Goeker M."/>
        </authorList>
    </citation>
    <scope>NUCLEOTIDE SEQUENCE [LARGE SCALE GENOMIC DNA]</scope>
    <source>
        <strain evidence="3 4">DSM 28057</strain>
    </source>
</reference>
<comment type="caution">
    <text evidence="3">The sequence shown here is derived from an EMBL/GenBank/DDBJ whole genome shotgun (WGS) entry which is preliminary data.</text>
</comment>
<feature type="chain" id="PRO_5015166000" evidence="1">
    <location>
        <begin position="22"/>
        <end position="181"/>
    </location>
</feature>
<accession>A0A2P8DL41</accession>
<dbReference type="SUPFAM" id="SSF56925">
    <property type="entry name" value="OMPA-like"/>
    <property type="match status" value="1"/>
</dbReference>
<name>A0A2P8DL41_9BACT</name>
<keyword evidence="1" id="KW-0732">Signal</keyword>
<evidence type="ECO:0000313" key="3">
    <source>
        <dbReference type="EMBL" id="PSK97933.1"/>
    </source>
</evidence>
<dbReference type="InterPro" id="IPR011250">
    <property type="entry name" value="OMP/PagP_B-barrel"/>
</dbReference>
<dbReference type="EMBL" id="PYGF01000020">
    <property type="protein sequence ID" value="PSK97933.1"/>
    <property type="molecule type" value="Genomic_DNA"/>
</dbReference>
<evidence type="ECO:0000259" key="2">
    <source>
        <dbReference type="Pfam" id="PF13568"/>
    </source>
</evidence>
<organism evidence="3 4">
    <name type="scientific">Cecembia rubra</name>
    <dbReference type="NCBI Taxonomy" id="1485585"/>
    <lineage>
        <taxon>Bacteria</taxon>
        <taxon>Pseudomonadati</taxon>
        <taxon>Bacteroidota</taxon>
        <taxon>Cytophagia</taxon>
        <taxon>Cytophagales</taxon>
        <taxon>Cyclobacteriaceae</taxon>
        <taxon>Cecembia</taxon>
    </lineage>
</organism>
<feature type="signal peptide" evidence="1">
    <location>
        <begin position="1"/>
        <end position="21"/>
    </location>
</feature>
<dbReference type="RefSeq" id="WP_106569074.1">
    <property type="nucleotide sequence ID" value="NZ_JAUVYL010000034.1"/>
</dbReference>
<evidence type="ECO:0000256" key="1">
    <source>
        <dbReference type="SAM" id="SignalP"/>
    </source>
</evidence>
<dbReference type="InterPro" id="IPR025665">
    <property type="entry name" value="Beta-barrel_OMP_2"/>
</dbReference>
<sequence>MRKLSLITLLLCLIVSSEVFAQFGVRAGANISNFQGFDYESRIGMHLGAYYDLDLNSGFSIEPGLFFSQKGFKSNNLEIKENVNYIDIPVLVRYHFEDIFNVFAGPQGSLTLSRNYSEGNFSSKDKNILRGYDFAAVLGAGIKLPYDMNFQLSYDFGLLNLNYFDQNVKNRAFKISVGKSF</sequence>
<keyword evidence="4" id="KW-1185">Reference proteome</keyword>
<dbReference type="OrthoDB" id="947434at2"/>
<dbReference type="AlphaFoldDB" id="A0A2P8DL41"/>
<evidence type="ECO:0000313" key="4">
    <source>
        <dbReference type="Proteomes" id="UP000240708"/>
    </source>
</evidence>
<protein>
    <submittedName>
        <fullName evidence="3">Outer membrane protein with beta-barrel domain</fullName>
    </submittedName>
</protein>
<proteinExistence type="predicted"/>
<dbReference type="Pfam" id="PF13568">
    <property type="entry name" value="OMP_b-brl_2"/>
    <property type="match status" value="1"/>
</dbReference>